<feature type="transmembrane region" description="Helical" evidence="6">
    <location>
        <begin position="75"/>
        <end position="92"/>
    </location>
</feature>
<dbReference type="EMBL" id="QGMY01000002">
    <property type="protein sequence ID" value="PWR73807.1"/>
    <property type="molecule type" value="Genomic_DNA"/>
</dbReference>
<feature type="transmembrane region" description="Helical" evidence="6">
    <location>
        <begin position="23"/>
        <end position="40"/>
    </location>
</feature>
<gene>
    <name evidence="7" type="primary">cbiQ</name>
    <name evidence="7" type="ORF">DK846_01160</name>
</gene>
<evidence type="ECO:0000256" key="3">
    <source>
        <dbReference type="ARBA" id="ARBA00022692"/>
    </source>
</evidence>
<keyword evidence="2" id="KW-1003">Cell membrane</keyword>
<dbReference type="AlphaFoldDB" id="A0A2V2NBT4"/>
<evidence type="ECO:0000256" key="6">
    <source>
        <dbReference type="SAM" id="Phobius"/>
    </source>
</evidence>
<feature type="transmembrane region" description="Helical" evidence="6">
    <location>
        <begin position="250"/>
        <end position="271"/>
    </location>
</feature>
<dbReference type="Pfam" id="PF02361">
    <property type="entry name" value="CbiQ"/>
    <property type="match status" value="1"/>
</dbReference>
<dbReference type="CDD" id="cd16914">
    <property type="entry name" value="EcfT"/>
    <property type="match status" value="1"/>
</dbReference>
<dbReference type="GeneID" id="97549136"/>
<dbReference type="RefSeq" id="WP_109967087.1">
    <property type="nucleotide sequence ID" value="NZ_CP176093.1"/>
</dbReference>
<evidence type="ECO:0000256" key="4">
    <source>
        <dbReference type="ARBA" id="ARBA00022989"/>
    </source>
</evidence>
<keyword evidence="5 6" id="KW-0472">Membrane</keyword>
<dbReference type="OrthoDB" id="51610at2157"/>
<dbReference type="Proteomes" id="UP000245657">
    <property type="component" value="Unassembled WGS sequence"/>
</dbReference>
<sequence length="272" mass="31143">MIDELTSIDWDASRSSFTHNLDARVKLILVLFMIILIVSYPLSWGIVYIAIPFGMIIAGLWALSTLPVRTYLTRFVMTLPFGFFIIFFQIFFKNSHYQTATEIPMPFPFFPVYYESVEFATLLLLKFLLCISAILLLSSTTPMQELLKAGRRLGLPSVMALSLGMMIRYLFLFATMYTQIHHALQGRNFDPWAKNLPYRYRIRTLGYAMGVLFLRAYEQGERTYSAMLCRGYGSHALDHLQKKALTHIDLIVLTVLGVAMPVITVSVFILYG</sequence>
<keyword evidence="4 6" id="KW-1133">Transmembrane helix</keyword>
<dbReference type="GO" id="GO:0006824">
    <property type="term" value="P:cobalt ion transport"/>
    <property type="evidence" value="ECO:0007669"/>
    <property type="project" value="InterPro"/>
</dbReference>
<feature type="transmembrane region" description="Helical" evidence="6">
    <location>
        <begin position="46"/>
        <end position="63"/>
    </location>
</feature>
<dbReference type="InterPro" id="IPR051611">
    <property type="entry name" value="ECF_transporter_component"/>
</dbReference>
<comment type="caution">
    <text evidence="7">The sequence shown here is derived from an EMBL/GenBank/DDBJ whole genome shotgun (WGS) entry which is preliminary data.</text>
</comment>
<evidence type="ECO:0000313" key="7">
    <source>
        <dbReference type="EMBL" id="PWR73807.1"/>
    </source>
</evidence>
<reference evidence="7 8" key="1">
    <citation type="submission" date="2018-05" db="EMBL/GenBank/DDBJ databases">
        <title>Draft genome of Methanospirillum lacunae Ki8-1.</title>
        <authorList>
            <person name="Dueholm M.S."/>
            <person name="Nielsen P.H."/>
            <person name="Bakmann L.F."/>
            <person name="Otzen D.E."/>
        </authorList>
    </citation>
    <scope>NUCLEOTIDE SEQUENCE [LARGE SCALE GENOMIC DNA]</scope>
    <source>
        <strain evidence="7 8">Ki8-1</strain>
    </source>
</reference>
<keyword evidence="8" id="KW-1185">Reference proteome</keyword>
<evidence type="ECO:0000313" key="8">
    <source>
        <dbReference type="Proteomes" id="UP000245657"/>
    </source>
</evidence>
<dbReference type="InterPro" id="IPR012809">
    <property type="entry name" value="ECF_CbiQ"/>
</dbReference>
<feature type="transmembrane region" description="Helical" evidence="6">
    <location>
        <begin position="158"/>
        <end position="180"/>
    </location>
</feature>
<dbReference type="GO" id="GO:0043190">
    <property type="term" value="C:ATP-binding cassette (ABC) transporter complex"/>
    <property type="evidence" value="ECO:0007669"/>
    <property type="project" value="InterPro"/>
</dbReference>
<protein>
    <submittedName>
        <fullName evidence="7">Cobalt ECF transporter T component CbiQ</fullName>
    </submittedName>
</protein>
<evidence type="ECO:0000256" key="1">
    <source>
        <dbReference type="ARBA" id="ARBA00004651"/>
    </source>
</evidence>
<evidence type="ECO:0000256" key="2">
    <source>
        <dbReference type="ARBA" id="ARBA00022475"/>
    </source>
</evidence>
<proteinExistence type="predicted"/>
<name>A0A2V2NBT4_9EURY</name>
<organism evidence="7 8">
    <name type="scientific">Methanospirillum lacunae</name>
    <dbReference type="NCBI Taxonomy" id="668570"/>
    <lineage>
        <taxon>Archaea</taxon>
        <taxon>Methanobacteriati</taxon>
        <taxon>Methanobacteriota</taxon>
        <taxon>Stenosarchaea group</taxon>
        <taxon>Methanomicrobia</taxon>
        <taxon>Methanomicrobiales</taxon>
        <taxon>Methanospirillaceae</taxon>
        <taxon>Methanospirillum</taxon>
    </lineage>
</organism>
<keyword evidence="3 6" id="KW-0812">Transmembrane</keyword>
<dbReference type="NCBIfam" id="TIGR02454">
    <property type="entry name" value="ECF_T_CbiQ"/>
    <property type="match status" value="1"/>
</dbReference>
<dbReference type="PANTHER" id="PTHR34857:SF2">
    <property type="entry name" value="SLL0384 PROTEIN"/>
    <property type="match status" value="1"/>
</dbReference>
<feature type="transmembrane region" description="Helical" evidence="6">
    <location>
        <begin position="112"/>
        <end position="137"/>
    </location>
</feature>
<dbReference type="InterPro" id="IPR003339">
    <property type="entry name" value="ABC/ECF_trnsptr_transmembrane"/>
</dbReference>
<evidence type="ECO:0000256" key="5">
    <source>
        <dbReference type="ARBA" id="ARBA00023136"/>
    </source>
</evidence>
<comment type="subcellular location">
    <subcellularLocation>
        <location evidence="1">Cell membrane</location>
        <topology evidence="1">Multi-pass membrane protein</topology>
    </subcellularLocation>
</comment>
<dbReference type="PANTHER" id="PTHR34857">
    <property type="entry name" value="SLL0384 PROTEIN"/>
    <property type="match status" value="1"/>
</dbReference>
<accession>A0A2V2NBT4</accession>